<dbReference type="EMBL" id="LAZR01004866">
    <property type="protein sequence ID" value="KKN04898.1"/>
    <property type="molecule type" value="Genomic_DNA"/>
</dbReference>
<protein>
    <recommendedName>
        <fullName evidence="1">DNA-directed DNA polymerase family A palm domain-containing protein</fullName>
    </recommendedName>
</protein>
<gene>
    <name evidence="2" type="ORF">LCGC14_1092650</name>
</gene>
<reference evidence="2" key="1">
    <citation type="journal article" date="2015" name="Nature">
        <title>Complex archaea that bridge the gap between prokaryotes and eukaryotes.</title>
        <authorList>
            <person name="Spang A."/>
            <person name="Saw J.H."/>
            <person name="Jorgensen S.L."/>
            <person name="Zaremba-Niedzwiedzka K."/>
            <person name="Martijn J."/>
            <person name="Lind A.E."/>
            <person name="van Eijk R."/>
            <person name="Schleper C."/>
            <person name="Guy L."/>
            <person name="Ettema T.J."/>
        </authorList>
    </citation>
    <scope>NUCLEOTIDE SEQUENCE</scope>
</reference>
<dbReference type="PANTHER" id="PTHR10133:SF62">
    <property type="entry name" value="DNA POLYMERASE THETA"/>
    <property type="match status" value="1"/>
</dbReference>
<dbReference type="GO" id="GO:0006302">
    <property type="term" value="P:double-strand break repair"/>
    <property type="evidence" value="ECO:0007669"/>
    <property type="project" value="TreeGrafter"/>
</dbReference>
<comment type="caution">
    <text evidence="2">The sequence shown here is derived from an EMBL/GenBank/DDBJ whole genome shotgun (WGS) entry which is preliminary data.</text>
</comment>
<feature type="domain" description="DNA-directed DNA polymerase family A palm" evidence="1">
    <location>
        <begin position="239"/>
        <end position="512"/>
    </location>
</feature>
<dbReference type="SMART" id="SM00482">
    <property type="entry name" value="POLAc"/>
    <property type="match status" value="1"/>
</dbReference>
<dbReference type="PANTHER" id="PTHR10133">
    <property type="entry name" value="DNA POLYMERASE I"/>
    <property type="match status" value="1"/>
</dbReference>
<dbReference type="GO" id="GO:0006261">
    <property type="term" value="P:DNA-templated DNA replication"/>
    <property type="evidence" value="ECO:0007669"/>
    <property type="project" value="InterPro"/>
</dbReference>
<dbReference type="Gene3D" id="3.30.70.370">
    <property type="match status" value="2"/>
</dbReference>
<name>A0A0F9QHX0_9ZZZZ</name>
<dbReference type="InterPro" id="IPR002298">
    <property type="entry name" value="DNA_polymerase_A"/>
</dbReference>
<dbReference type="SUPFAM" id="SSF56672">
    <property type="entry name" value="DNA/RNA polymerases"/>
    <property type="match status" value="1"/>
</dbReference>
<proteinExistence type="predicted"/>
<evidence type="ECO:0000259" key="1">
    <source>
        <dbReference type="SMART" id="SM00482"/>
    </source>
</evidence>
<dbReference type="Gene3D" id="1.10.150.20">
    <property type="entry name" value="5' to 3' exonuclease, C-terminal subdomain"/>
    <property type="match status" value="2"/>
</dbReference>
<organism evidence="2">
    <name type="scientific">marine sediment metagenome</name>
    <dbReference type="NCBI Taxonomy" id="412755"/>
    <lineage>
        <taxon>unclassified sequences</taxon>
        <taxon>metagenomes</taxon>
        <taxon>ecological metagenomes</taxon>
    </lineage>
</organism>
<dbReference type="InterPro" id="IPR043502">
    <property type="entry name" value="DNA/RNA_pol_sf"/>
</dbReference>
<sequence>EDFILKFTDIEVDPIWKPTELGYAPFALAIGSPGNWNKSWPAVIRQHILHWAHNKLARKYGCNDVDYTRKLWKYFGCPEPGDDDSELACMVASSRWRGFEIDTDKFKEKRRQALKVVGNVPTSPRVAKAYLYEVMDTTERHALKEGTGATILEAIAGKVDAKGEWDWSKGWLKEDGVTPHPAAERGREILEARRATKEIELCDKLIKAGRFHPSFKVIGTLSSRMSGTDKLNPQGIKASEDIRRCFPLANFENGEVLCGGDFVSFEIALAAAVYDDKQLEADLKAGKSIFGLFAEQIFDIPYADIMAGKKTTNHYTDGKGGIYSQIYGGDEHTVANRLNVDIEIAEKACQDFMERYPGIKAARKNIEEKFCSMRQPGGIGSVVEWHEPTDFMESLLGFRRYFTLENKICKSLFNLANDPPKSWKDIRVKVKRRDRLQTASGASQSALFAAAFNIQAQCMRQAANHQIQSSGAQITKAVQRKIWDLQPNGAVPWVVRTMNVHDEIHVVTHPKHLERISVIVNKTVESFRPNVPLIEIEWNAEEKSWADK</sequence>
<dbReference type="AlphaFoldDB" id="A0A0F9QHX0"/>
<dbReference type="Pfam" id="PF00476">
    <property type="entry name" value="DNA_pol_A"/>
    <property type="match status" value="1"/>
</dbReference>
<feature type="non-terminal residue" evidence="2">
    <location>
        <position position="1"/>
    </location>
</feature>
<dbReference type="GO" id="GO:0003887">
    <property type="term" value="F:DNA-directed DNA polymerase activity"/>
    <property type="evidence" value="ECO:0007669"/>
    <property type="project" value="InterPro"/>
</dbReference>
<dbReference type="GO" id="GO:0003677">
    <property type="term" value="F:DNA binding"/>
    <property type="evidence" value="ECO:0007669"/>
    <property type="project" value="InterPro"/>
</dbReference>
<dbReference type="InterPro" id="IPR001098">
    <property type="entry name" value="DNA-dir_DNA_pol_A_palm_dom"/>
</dbReference>
<accession>A0A0F9QHX0</accession>
<evidence type="ECO:0000313" key="2">
    <source>
        <dbReference type="EMBL" id="KKN04898.1"/>
    </source>
</evidence>